<feature type="compositionally biased region" description="Polar residues" evidence="1">
    <location>
        <begin position="679"/>
        <end position="689"/>
    </location>
</feature>
<feature type="signal peptide" evidence="2">
    <location>
        <begin position="1"/>
        <end position="19"/>
    </location>
</feature>
<evidence type="ECO:0000256" key="2">
    <source>
        <dbReference type="SAM" id="SignalP"/>
    </source>
</evidence>
<dbReference type="PANTHER" id="PTHR11533:SF174">
    <property type="entry name" value="PUROMYCIN-SENSITIVE AMINOPEPTIDASE-RELATED"/>
    <property type="match status" value="1"/>
</dbReference>
<gene>
    <name evidence="4" type="ORF">I602_2151</name>
    <name evidence="5" type="ORF">SAMN05444353_1925</name>
</gene>
<dbReference type="Proteomes" id="UP000037716">
    <property type="component" value="Unassembled WGS sequence"/>
</dbReference>
<evidence type="ECO:0000256" key="1">
    <source>
        <dbReference type="SAM" id="MobiDB-lite"/>
    </source>
</evidence>
<proteinExistence type="predicted"/>
<reference evidence="5 7" key="2">
    <citation type="submission" date="2016-10" db="EMBL/GenBank/DDBJ databases">
        <authorList>
            <person name="Varghese N."/>
            <person name="Submissions S."/>
        </authorList>
    </citation>
    <scope>NUCLEOTIDE SEQUENCE [LARGE SCALE GENOMIC DNA]</scope>
    <source>
        <strain evidence="5 7">DSW-5</strain>
    </source>
</reference>
<keyword evidence="4" id="KW-0378">Hydrolase</keyword>
<dbReference type="Proteomes" id="UP000183071">
    <property type="component" value="Unassembled WGS sequence"/>
</dbReference>
<dbReference type="InterPro" id="IPR050344">
    <property type="entry name" value="Peptidase_M1_aminopeptidases"/>
</dbReference>
<dbReference type="GO" id="GO:0043171">
    <property type="term" value="P:peptide catabolic process"/>
    <property type="evidence" value="ECO:0007669"/>
    <property type="project" value="TreeGrafter"/>
</dbReference>
<evidence type="ECO:0000259" key="3">
    <source>
        <dbReference type="Pfam" id="PF01433"/>
    </source>
</evidence>
<feature type="chain" id="PRO_5005832964" evidence="2">
    <location>
        <begin position="20"/>
        <end position="703"/>
    </location>
</feature>
<dbReference type="PATRIC" id="fig|1300348.6.peg.2152"/>
<dbReference type="PANTHER" id="PTHR11533">
    <property type="entry name" value="PROTEASE M1 ZINC METALLOPROTEASE"/>
    <property type="match status" value="1"/>
</dbReference>
<dbReference type="SUPFAM" id="SSF55486">
    <property type="entry name" value="Metalloproteases ('zincins'), catalytic domain"/>
    <property type="match status" value="1"/>
</dbReference>
<dbReference type="GO" id="GO:0016020">
    <property type="term" value="C:membrane"/>
    <property type="evidence" value="ECO:0007669"/>
    <property type="project" value="TreeGrafter"/>
</dbReference>
<feature type="compositionally biased region" description="Basic and acidic residues" evidence="1">
    <location>
        <begin position="690"/>
        <end position="703"/>
    </location>
</feature>
<dbReference type="GO" id="GO:0070006">
    <property type="term" value="F:metalloaminopeptidase activity"/>
    <property type="evidence" value="ECO:0007669"/>
    <property type="project" value="TreeGrafter"/>
</dbReference>
<dbReference type="Pfam" id="PF01433">
    <property type="entry name" value="Peptidase_M1"/>
    <property type="match status" value="1"/>
</dbReference>
<feature type="domain" description="Peptidase M1 membrane alanine aminopeptidase" evidence="3">
    <location>
        <begin position="370"/>
        <end position="566"/>
    </location>
</feature>
<accession>A0A0M9CH86</accession>
<dbReference type="GO" id="GO:0008270">
    <property type="term" value="F:zinc ion binding"/>
    <property type="evidence" value="ECO:0007669"/>
    <property type="project" value="InterPro"/>
</dbReference>
<keyword evidence="4" id="KW-0645">Protease</keyword>
<keyword evidence="2" id="KW-0732">Signal</keyword>
<dbReference type="CDD" id="cd09604">
    <property type="entry name" value="M1_APN_like"/>
    <property type="match status" value="1"/>
</dbReference>
<name>A0A0M9CH86_9FLAO</name>
<dbReference type="GO" id="GO:0005737">
    <property type="term" value="C:cytoplasm"/>
    <property type="evidence" value="ECO:0007669"/>
    <property type="project" value="TreeGrafter"/>
</dbReference>
<evidence type="ECO:0000313" key="5">
    <source>
        <dbReference type="EMBL" id="SEE48560.1"/>
    </source>
</evidence>
<dbReference type="AlphaFoldDB" id="A0A0M9CH86"/>
<evidence type="ECO:0000313" key="4">
    <source>
        <dbReference type="EMBL" id="KOY52591.1"/>
    </source>
</evidence>
<comment type="caution">
    <text evidence="4">The sequence shown here is derived from an EMBL/GenBank/DDBJ whole genome shotgun (WGS) entry which is preliminary data.</text>
</comment>
<dbReference type="GO" id="GO:0042277">
    <property type="term" value="F:peptide binding"/>
    <property type="evidence" value="ECO:0007669"/>
    <property type="project" value="TreeGrafter"/>
</dbReference>
<dbReference type="EMBL" id="LGBR01000001">
    <property type="protein sequence ID" value="KOY52591.1"/>
    <property type="molecule type" value="Genomic_DNA"/>
</dbReference>
<dbReference type="STRING" id="1300348.I602_2151"/>
<dbReference type="GO" id="GO:0005615">
    <property type="term" value="C:extracellular space"/>
    <property type="evidence" value="ECO:0007669"/>
    <property type="project" value="TreeGrafter"/>
</dbReference>
<dbReference type="EMBL" id="FNUE01000002">
    <property type="protein sequence ID" value="SEE48560.1"/>
    <property type="molecule type" value="Genomic_DNA"/>
</dbReference>
<protein>
    <submittedName>
        <fullName evidence="4">Putative aminopeptidase</fullName>
    </submittedName>
</protein>
<evidence type="ECO:0000313" key="6">
    <source>
        <dbReference type="Proteomes" id="UP000037716"/>
    </source>
</evidence>
<keyword evidence="7" id="KW-1185">Reference proteome</keyword>
<keyword evidence="4" id="KW-0031">Aminopeptidase</keyword>
<dbReference type="InterPro" id="IPR027268">
    <property type="entry name" value="Peptidase_M4/M1_CTD_sf"/>
</dbReference>
<reference evidence="4 6" key="1">
    <citation type="submission" date="2015-07" db="EMBL/GenBank/DDBJ databases">
        <title>Genome of Polaribacter dokdonenesis DSW-5, isolated from seawater off Dokdo in Korea.</title>
        <authorList>
            <person name="Yoon K."/>
            <person name="Song J.Y."/>
            <person name="Kim J.F."/>
        </authorList>
    </citation>
    <scope>NUCLEOTIDE SEQUENCE [LARGE SCALE GENOMIC DNA]</scope>
    <source>
        <strain evidence="4 6">DSW-5</strain>
    </source>
</reference>
<organism evidence="4 6">
    <name type="scientific">Polaribacter dokdonensis DSW-5</name>
    <dbReference type="NCBI Taxonomy" id="1300348"/>
    <lineage>
        <taxon>Bacteria</taxon>
        <taxon>Pseudomonadati</taxon>
        <taxon>Bacteroidota</taxon>
        <taxon>Flavobacteriia</taxon>
        <taxon>Flavobacteriales</taxon>
        <taxon>Flavobacteriaceae</taxon>
    </lineage>
</organism>
<dbReference type="InterPro" id="IPR014782">
    <property type="entry name" value="Peptidase_M1_dom"/>
</dbReference>
<sequence>MKKFGLVMLSFLFAATTYGQITKQGHVNTNKFKQLKQELPTPNLERTASGKPGTAYTQQKVDYVMDIVLDDAKTKITGSETITYHNNSKDDLEYLWVQLDQNMRAADSKTPDISPNSIPKRISKNRFNRAFPEERFDGGFNIMSVTNKDGSNLSHTINQTMMRINLLEPLASGATFEFNISWWYNINNHRTDGGRSGYEHFTENNNNNYVIAQFYPRMCVYDNVEGWQNDQFWGRSEFALEFGDFTVNITVPEDHMLGATGVLQNPKEVFSKQELKRREKARKSFDNPVVIRTQEEAEKIEKSKATKTKTWKFIAENVRDYAFATSRKFIYDAMAVDINGKTVMAESLYSKEANPLYGDHSTRAAAQTLKTYSKYTFDYPYHKAISVDGQMGMEYPQICFNPGRPDLPDGGYSDRMKYRMIKVTIHEVGHNFFPMIVNSDERQWTWMDEGLNSYMEMLAELDYDKDFPIVRGYPKNIVRYMSGDQSRIAPIMSKGDNVYSFGSNAYGKPATALWILRETIMGKELFDHAFRTYSQRWMFKHPSPADFFRTMEDASGIDLDWFWRGWFYTTDVTDIGVKGVKKFTTKENNNIVEFVEDSSAGLGFADTNDKYHYEITYEKPGGLVMPIIVEFTYKDGTKEKKTYPAQIWRYNDKEVTKVFTSSKQIESIMIDPDLETADVDTSNNSFPRETSNKFDKFKQKMKG</sequence>
<dbReference type="RefSeq" id="WP_053974685.1">
    <property type="nucleotide sequence ID" value="NZ_FNUE01000002.1"/>
</dbReference>
<evidence type="ECO:0000313" key="7">
    <source>
        <dbReference type="Proteomes" id="UP000183071"/>
    </source>
</evidence>
<dbReference type="OrthoDB" id="9814383at2"/>
<dbReference type="Gene3D" id="1.10.390.10">
    <property type="entry name" value="Neutral Protease Domain 2"/>
    <property type="match status" value="1"/>
</dbReference>
<feature type="region of interest" description="Disordered" evidence="1">
    <location>
        <begin position="676"/>
        <end position="703"/>
    </location>
</feature>